<proteinExistence type="predicted"/>
<dbReference type="STRING" id="1797245.A2949_00095"/>
<sequence length="130" mass="15053">MATQDTDEYPELAVYKKQEFEAYLMWRSMPSILRGQPRHVVEKFGIDDEIAMSLLEIKTQTEFAKRFGIKDLGTLTDWNKKIDERGGLMRGISMWAKKLTPNVVASLYREVTKTGKAAETRMWMEIVEGM</sequence>
<protein>
    <submittedName>
        <fullName evidence="1">Uncharacterized protein</fullName>
    </submittedName>
</protein>
<comment type="caution">
    <text evidence="1">The sequence shown here is derived from an EMBL/GenBank/DDBJ whole genome shotgun (WGS) entry which is preliminary data.</text>
</comment>
<dbReference type="Proteomes" id="UP000178585">
    <property type="component" value="Unassembled WGS sequence"/>
</dbReference>
<dbReference type="EMBL" id="MEWZ01000018">
    <property type="protein sequence ID" value="OGC86646.1"/>
    <property type="molecule type" value="Genomic_DNA"/>
</dbReference>
<dbReference type="AlphaFoldDB" id="A0A1F4XYQ1"/>
<accession>A0A1F4XYQ1</accession>
<gene>
    <name evidence="1" type="ORF">A2949_00095</name>
</gene>
<name>A0A1F4XYQ1_9BACT</name>
<organism evidence="1 2">
    <name type="scientific">Candidatus Adlerbacteria bacterium RIFCSPLOWO2_01_FULL_54_21b</name>
    <dbReference type="NCBI Taxonomy" id="1797245"/>
    <lineage>
        <taxon>Bacteria</taxon>
        <taxon>Candidatus Adleribacteriota</taxon>
    </lineage>
</organism>
<evidence type="ECO:0000313" key="1">
    <source>
        <dbReference type="EMBL" id="OGC86646.1"/>
    </source>
</evidence>
<reference evidence="1 2" key="1">
    <citation type="journal article" date="2016" name="Nat. Commun.">
        <title>Thousands of microbial genomes shed light on interconnected biogeochemical processes in an aquifer system.</title>
        <authorList>
            <person name="Anantharaman K."/>
            <person name="Brown C.T."/>
            <person name="Hug L.A."/>
            <person name="Sharon I."/>
            <person name="Castelle C.J."/>
            <person name="Probst A.J."/>
            <person name="Thomas B.C."/>
            <person name="Singh A."/>
            <person name="Wilkins M.J."/>
            <person name="Karaoz U."/>
            <person name="Brodie E.L."/>
            <person name="Williams K.H."/>
            <person name="Hubbard S.S."/>
            <person name="Banfield J.F."/>
        </authorList>
    </citation>
    <scope>NUCLEOTIDE SEQUENCE [LARGE SCALE GENOMIC DNA]</scope>
</reference>
<evidence type="ECO:0000313" key="2">
    <source>
        <dbReference type="Proteomes" id="UP000178585"/>
    </source>
</evidence>